<organism evidence="3 4">
    <name type="scientific">Ophiocordyceps polyrhachis-furcata BCC 54312</name>
    <dbReference type="NCBI Taxonomy" id="1330021"/>
    <lineage>
        <taxon>Eukaryota</taxon>
        <taxon>Fungi</taxon>
        <taxon>Dikarya</taxon>
        <taxon>Ascomycota</taxon>
        <taxon>Pezizomycotina</taxon>
        <taxon>Sordariomycetes</taxon>
        <taxon>Hypocreomycetidae</taxon>
        <taxon>Hypocreales</taxon>
        <taxon>Ophiocordycipitaceae</taxon>
        <taxon>Ophiocordyceps</taxon>
    </lineage>
</organism>
<dbReference type="InterPro" id="IPR019622">
    <property type="entry name" value="Rrn9_dom"/>
</dbReference>
<feature type="compositionally biased region" description="Acidic residues" evidence="1">
    <location>
        <begin position="89"/>
        <end position="100"/>
    </location>
</feature>
<dbReference type="AlphaFoldDB" id="A0A367LFI5"/>
<protein>
    <recommendedName>
        <fullName evidence="2">Rrn9 domain-containing protein</fullName>
    </recommendedName>
</protein>
<feature type="compositionally biased region" description="Basic and acidic residues" evidence="1">
    <location>
        <begin position="78"/>
        <end position="88"/>
    </location>
</feature>
<keyword evidence="4" id="KW-1185">Reference proteome</keyword>
<name>A0A367LFI5_9HYPO</name>
<evidence type="ECO:0000259" key="2">
    <source>
        <dbReference type="Pfam" id="PF10680"/>
    </source>
</evidence>
<dbReference type="Pfam" id="PF10680">
    <property type="entry name" value="RRN9"/>
    <property type="match status" value="1"/>
</dbReference>
<proteinExistence type="predicted"/>
<comment type="caution">
    <text evidence="3">The sequence shown here is derived from an EMBL/GenBank/DDBJ whole genome shotgun (WGS) entry which is preliminary data.</text>
</comment>
<evidence type="ECO:0000256" key="1">
    <source>
        <dbReference type="SAM" id="MobiDB-lite"/>
    </source>
</evidence>
<feature type="region of interest" description="Disordered" evidence="1">
    <location>
        <begin position="384"/>
        <end position="419"/>
    </location>
</feature>
<feature type="compositionally biased region" description="Low complexity" evidence="1">
    <location>
        <begin position="183"/>
        <end position="198"/>
    </location>
</feature>
<dbReference type="OrthoDB" id="5412288at2759"/>
<dbReference type="Proteomes" id="UP000253664">
    <property type="component" value="Unassembled WGS sequence"/>
</dbReference>
<feature type="region of interest" description="Disordered" evidence="1">
    <location>
        <begin position="1"/>
        <end position="49"/>
    </location>
</feature>
<dbReference type="STRING" id="1330021.A0A367LFI5"/>
<gene>
    <name evidence="3" type="ORF">L249_0234</name>
</gene>
<reference evidence="3 4" key="1">
    <citation type="journal article" date="2015" name="BMC Genomics">
        <title>Insights from the genome of Ophiocordyceps polyrhachis-furcata to pathogenicity and host specificity in insect fungi.</title>
        <authorList>
            <person name="Wichadakul D."/>
            <person name="Kobmoo N."/>
            <person name="Ingsriswang S."/>
            <person name="Tangphatsornruang S."/>
            <person name="Chantasingh D."/>
            <person name="Luangsa-ard J.J."/>
            <person name="Eurwilaichitr L."/>
        </authorList>
    </citation>
    <scope>NUCLEOTIDE SEQUENCE [LARGE SCALE GENOMIC DNA]</scope>
    <source>
        <strain evidence="3 4">BCC 54312</strain>
    </source>
</reference>
<feature type="compositionally biased region" description="Acidic residues" evidence="1">
    <location>
        <begin position="394"/>
        <end position="417"/>
    </location>
</feature>
<evidence type="ECO:0000313" key="3">
    <source>
        <dbReference type="EMBL" id="RCI13178.1"/>
    </source>
</evidence>
<feature type="compositionally biased region" description="Low complexity" evidence="1">
    <location>
        <begin position="317"/>
        <end position="335"/>
    </location>
</feature>
<feature type="domain" description="Rrn9" evidence="2">
    <location>
        <begin position="54"/>
        <end position="123"/>
    </location>
</feature>
<feature type="compositionally biased region" description="Basic residues" evidence="1">
    <location>
        <begin position="303"/>
        <end position="316"/>
    </location>
</feature>
<feature type="region of interest" description="Disordered" evidence="1">
    <location>
        <begin position="152"/>
        <end position="204"/>
    </location>
</feature>
<accession>A0A367LFI5</accession>
<dbReference type="EMBL" id="LKCN02000007">
    <property type="protein sequence ID" value="RCI13178.1"/>
    <property type="molecule type" value="Genomic_DNA"/>
</dbReference>
<feature type="region of interest" description="Disordered" evidence="1">
    <location>
        <begin position="300"/>
        <end position="344"/>
    </location>
</feature>
<sequence>MQNASEWDLDSSEIASVTSEDLHANRPNRWKGARSSWQTQMEEERQLHQAMKRVEGRDLATHLYNAATLQRKKKRRRMNLENSKREGEDGQEDQDQEGEDWAPPRIWTAWPTGEEILLPRREEGSLADEIVAAALRLARGRLRKRKCLFEEEDADAETETKTDTVDEDADAETPIPTREESRSAPPSSPLSDTCSSSSANQPVISADDDLSTHLLTPSKKLRRWRLRDWSDVLGAASLSGFPHKVIVNASARCASLFQENLVLRRFQQASSTSSTCTPPVTDFNIRPSAIKRWDEDFTVQNGKHPRSSLRQRRRLASIRANATSSSSSSSSSSATESRRRRRSSSARSSVSGLLFYCPVASCARAAEGFARRANLLRHLTSVHPERRRGASMDGADEDGEEDGGGGGGGDDDDDDVVDGVHVDGFLRPIRMAKGWRRAENM</sequence>
<evidence type="ECO:0000313" key="4">
    <source>
        <dbReference type="Proteomes" id="UP000253664"/>
    </source>
</evidence>
<feature type="region of interest" description="Disordered" evidence="1">
    <location>
        <begin position="66"/>
        <end position="106"/>
    </location>
</feature>